<protein>
    <submittedName>
        <fullName evidence="1">DUF6838 family protein</fullName>
    </submittedName>
</protein>
<dbReference type="RefSeq" id="WP_379789133.1">
    <property type="nucleotide sequence ID" value="NZ_JBHSHL010000052.1"/>
</dbReference>
<reference evidence="2" key="1">
    <citation type="journal article" date="2019" name="Int. J. Syst. Evol. Microbiol.">
        <title>The Global Catalogue of Microorganisms (GCM) 10K type strain sequencing project: providing services to taxonomists for standard genome sequencing and annotation.</title>
        <authorList>
            <consortium name="The Broad Institute Genomics Platform"/>
            <consortium name="The Broad Institute Genome Sequencing Center for Infectious Disease"/>
            <person name="Wu L."/>
            <person name="Ma J."/>
        </authorList>
    </citation>
    <scope>NUCLEOTIDE SEQUENCE [LARGE SCALE GENOMIC DNA]</scope>
    <source>
        <strain evidence="2">CCUG 46385</strain>
    </source>
</reference>
<accession>A0ABV9QMF7</accession>
<dbReference type="Proteomes" id="UP001595916">
    <property type="component" value="Unassembled WGS sequence"/>
</dbReference>
<name>A0ABV9QMF7_9FIRM</name>
<proteinExistence type="predicted"/>
<sequence length="134" mass="15481">MNLLQAIVDKLAKHYPDINIYVNDMEQGVEEPCFFVKFIHCQIDKAFSRRYKVSVLCNVVYLNDNIAAHDLHAMASALSILLIDVGCYAEMADSDIKDDSISMSLTYHYFVEKKKEAEAFMQNHTLIQEKERKK</sequence>
<dbReference type="Pfam" id="PF20765">
    <property type="entry name" value="Phage_tail_terminator_8"/>
    <property type="match status" value="1"/>
</dbReference>
<comment type="caution">
    <text evidence="1">The sequence shown here is derived from an EMBL/GenBank/DDBJ whole genome shotgun (WGS) entry which is preliminary data.</text>
</comment>
<gene>
    <name evidence="1" type="ORF">ACFO4R_10795</name>
</gene>
<evidence type="ECO:0000313" key="1">
    <source>
        <dbReference type="EMBL" id="MFC4805557.1"/>
    </source>
</evidence>
<organism evidence="1 2">
    <name type="scientific">Filifactor villosus</name>
    <dbReference type="NCBI Taxonomy" id="29374"/>
    <lineage>
        <taxon>Bacteria</taxon>
        <taxon>Bacillati</taxon>
        <taxon>Bacillota</taxon>
        <taxon>Clostridia</taxon>
        <taxon>Peptostreptococcales</taxon>
        <taxon>Filifactoraceae</taxon>
        <taxon>Filifactor</taxon>
    </lineage>
</organism>
<evidence type="ECO:0000313" key="2">
    <source>
        <dbReference type="Proteomes" id="UP001595916"/>
    </source>
</evidence>
<dbReference type="EMBL" id="JBHSHL010000052">
    <property type="protein sequence ID" value="MFC4805557.1"/>
    <property type="molecule type" value="Genomic_DNA"/>
</dbReference>
<dbReference type="InterPro" id="IPR049254">
    <property type="entry name" value="Phage_tail_terminator"/>
</dbReference>
<keyword evidence="2" id="KW-1185">Reference proteome</keyword>